<evidence type="ECO:0000313" key="3">
    <source>
        <dbReference type="EMBL" id="CAB5063363.1"/>
    </source>
</evidence>
<feature type="transmembrane region" description="Helical" evidence="1">
    <location>
        <begin position="263"/>
        <end position="283"/>
    </location>
</feature>
<feature type="transmembrane region" description="Helical" evidence="1">
    <location>
        <begin position="316"/>
        <end position="336"/>
    </location>
</feature>
<sequence>MLKKYQWLNRVWAYLPGFTLIVLMRLRFVFSPITSDEGGALAMARAWSRGAVLYKDIWADRPQGLFVLYRGLVTIGLGTPEGVRILAIAACLLGAAACGSIASTLVGDKARMGTVLIVGVLLSVPQFEGFIANAELLSCSVGAVSLALAMKAVWGRTAPRFWLLYASGVVGGCAVGIKQSGFDAFFTAVIAVGAMSLMSRWKKIHGWLSLPTMFLGVATSIGAMMIHGALTGWYRWWYAIVMYRFELRSALVNADFGRFQHTLAIALPLLLPILFGVILVGVLEVRRVAFRTMAILATWLFVSFAAFAMGGQFFRHYWIILMLPIGTFAGAMISYANQKWLRNLLLAALIVSPLIHTATAVAIPRNRIGHELHDDSRLAKDERVAAWFNAMRKPGDTIYAMCASAGLYGNLDIDPPFPYLWGYEARLMPGDLAQLWNFLDGKDAPRFVVRYQMSAVCDASGASLRALHRNYKIVWTVAGLLVYEHR</sequence>
<proteinExistence type="predicted"/>
<dbReference type="EMBL" id="CAFBQU010000010">
    <property type="protein sequence ID" value="CAB5063363.1"/>
    <property type="molecule type" value="Genomic_DNA"/>
</dbReference>
<organism evidence="2">
    <name type="scientific">freshwater metagenome</name>
    <dbReference type="NCBI Taxonomy" id="449393"/>
    <lineage>
        <taxon>unclassified sequences</taxon>
        <taxon>metagenomes</taxon>
        <taxon>ecological metagenomes</taxon>
    </lineage>
</organism>
<feature type="transmembrane region" description="Helical" evidence="1">
    <location>
        <begin position="12"/>
        <end position="30"/>
    </location>
</feature>
<keyword evidence="1" id="KW-1133">Transmembrane helix</keyword>
<keyword evidence="1" id="KW-0472">Membrane</keyword>
<dbReference type="AlphaFoldDB" id="A0A6J7Q4M9"/>
<accession>A0A6J7Q4M9</accession>
<name>A0A6J7Q4M9_9ZZZZ</name>
<feature type="transmembrane region" description="Helical" evidence="1">
    <location>
        <begin position="343"/>
        <end position="363"/>
    </location>
</feature>
<reference evidence="2" key="1">
    <citation type="submission" date="2020-05" db="EMBL/GenBank/DDBJ databases">
        <authorList>
            <person name="Chiriac C."/>
            <person name="Salcher M."/>
            <person name="Ghai R."/>
            <person name="Kavagutti S V."/>
        </authorList>
    </citation>
    <scope>NUCLEOTIDE SEQUENCE</scope>
</reference>
<feature type="transmembrane region" description="Helical" evidence="1">
    <location>
        <begin position="290"/>
        <end position="310"/>
    </location>
</feature>
<gene>
    <name evidence="2" type="ORF">UFOPK4098_00343</name>
    <name evidence="3" type="ORF">UFOPK4347_00583</name>
</gene>
<evidence type="ECO:0000313" key="2">
    <source>
        <dbReference type="EMBL" id="CAB5011945.1"/>
    </source>
</evidence>
<evidence type="ECO:0000256" key="1">
    <source>
        <dbReference type="SAM" id="Phobius"/>
    </source>
</evidence>
<protein>
    <submittedName>
        <fullName evidence="2">Unannotated protein</fullName>
    </submittedName>
</protein>
<keyword evidence="1" id="KW-0812">Transmembrane</keyword>
<dbReference type="EMBL" id="CAFBPN010000009">
    <property type="protein sequence ID" value="CAB5011945.1"/>
    <property type="molecule type" value="Genomic_DNA"/>
</dbReference>
<feature type="transmembrane region" description="Helical" evidence="1">
    <location>
        <begin position="213"/>
        <end position="234"/>
    </location>
</feature>
<feature type="transmembrane region" description="Helical" evidence="1">
    <location>
        <begin position="85"/>
        <end position="106"/>
    </location>
</feature>